<organism evidence="1">
    <name type="scientific">uncultured Caudovirales phage</name>
    <dbReference type="NCBI Taxonomy" id="2100421"/>
    <lineage>
        <taxon>Viruses</taxon>
        <taxon>Duplodnaviria</taxon>
        <taxon>Heunggongvirae</taxon>
        <taxon>Uroviricota</taxon>
        <taxon>Caudoviricetes</taxon>
        <taxon>Peduoviridae</taxon>
        <taxon>Maltschvirus</taxon>
        <taxon>Maltschvirus maltsch</taxon>
    </lineage>
</organism>
<evidence type="ECO:0000313" key="1">
    <source>
        <dbReference type="EMBL" id="CAB4147277.1"/>
    </source>
</evidence>
<accession>A0A6J5MNT4</accession>
<sequence length="489" mass="50611">MIPLIHASTYWTSQNIVLDVSQIGLESDTNQYKIGDGTTAWNDLTYYATVFEYAVASGTDTYTCNFGKSLLVSNNIPDYFTGLRIWVKFTNANTGACTLNMNGYGAKGIKKNVTTALASGDILAGGIYVLVYDGTNFQIEGVGSGGGGTYTVDNGLTENVAGNFQLGGQLTHITSIGTIDDDSFYLEILGDAGNYSSNGILYVHGAQYGIGGQGSSVGVTGTADSIPLWAVNTSTGRNNIVDGVVINRANANALTGLGVQIHINLSDSAGGVDTASLLITKWTTATAGNETAQFEVWLKTAGATETRKLALAGSGQLILDKYGINTFAGVPTYALGTDATGNIVEFAVSSGGGGGIPIATAGGTVDVITATYSPVLTLADKVMCRFVASGQNTSTTPTFNPDGLGAKTIVKNGGQPLVAGDIPNALAVCDMEYNLANTRWELLNPAIPSKVITQPSGTSNTTPASTQFVNSALAQPTASGTLYLFYNLS</sequence>
<reference evidence="1" key="1">
    <citation type="submission" date="2020-04" db="EMBL/GenBank/DDBJ databases">
        <authorList>
            <person name="Chiriac C."/>
            <person name="Salcher M."/>
            <person name="Ghai R."/>
            <person name="Kavagutti S V."/>
        </authorList>
    </citation>
    <scope>NUCLEOTIDE SEQUENCE</scope>
</reference>
<protein>
    <submittedName>
        <fullName evidence="1">Uncharacterized protein</fullName>
    </submittedName>
</protein>
<gene>
    <name evidence="1" type="ORF">UFOVP518_20</name>
</gene>
<dbReference type="EMBL" id="LR796478">
    <property type="protein sequence ID" value="CAB4147277.1"/>
    <property type="molecule type" value="Genomic_DNA"/>
</dbReference>
<dbReference type="SUPFAM" id="SSF69349">
    <property type="entry name" value="Phage fibre proteins"/>
    <property type="match status" value="1"/>
</dbReference>
<proteinExistence type="predicted"/>
<name>A0A6J5MNT4_9CAUD</name>